<proteinExistence type="predicted"/>
<feature type="non-terminal residue" evidence="1">
    <location>
        <position position="29"/>
    </location>
</feature>
<protein>
    <submittedName>
        <fullName evidence="1">Uncharacterized protein</fullName>
    </submittedName>
</protein>
<dbReference type="EMBL" id="UINC01035523">
    <property type="protein sequence ID" value="SVB28058.1"/>
    <property type="molecule type" value="Genomic_DNA"/>
</dbReference>
<accession>A0A382CPB6</accession>
<sequence length="29" mass="3494">AETFVLSKWQCFTVFRCYKHGNRDCLQNV</sequence>
<gene>
    <name evidence="1" type="ORF">METZ01_LOCUS180912</name>
</gene>
<name>A0A382CPB6_9ZZZZ</name>
<dbReference type="AlphaFoldDB" id="A0A382CPB6"/>
<reference evidence="1" key="1">
    <citation type="submission" date="2018-05" db="EMBL/GenBank/DDBJ databases">
        <authorList>
            <person name="Lanie J.A."/>
            <person name="Ng W.-L."/>
            <person name="Kazmierczak K.M."/>
            <person name="Andrzejewski T.M."/>
            <person name="Davidsen T.M."/>
            <person name="Wayne K.J."/>
            <person name="Tettelin H."/>
            <person name="Glass J.I."/>
            <person name="Rusch D."/>
            <person name="Podicherti R."/>
            <person name="Tsui H.-C.T."/>
            <person name="Winkler M.E."/>
        </authorList>
    </citation>
    <scope>NUCLEOTIDE SEQUENCE</scope>
</reference>
<organism evidence="1">
    <name type="scientific">marine metagenome</name>
    <dbReference type="NCBI Taxonomy" id="408172"/>
    <lineage>
        <taxon>unclassified sequences</taxon>
        <taxon>metagenomes</taxon>
        <taxon>ecological metagenomes</taxon>
    </lineage>
</organism>
<evidence type="ECO:0000313" key="1">
    <source>
        <dbReference type="EMBL" id="SVB28058.1"/>
    </source>
</evidence>
<feature type="non-terminal residue" evidence="1">
    <location>
        <position position="1"/>
    </location>
</feature>